<dbReference type="Pfam" id="PF21378">
    <property type="entry name" value="YceM-like_C"/>
    <property type="match status" value="1"/>
</dbReference>
<dbReference type="GeneID" id="95375022"/>
<dbReference type="AlphaFoldDB" id="A0A410WU71"/>
<evidence type="ECO:0000259" key="2">
    <source>
        <dbReference type="Pfam" id="PF21378"/>
    </source>
</evidence>
<keyword evidence="6" id="KW-1185">Reference proteome</keyword>
<evidence type="ECO:0000313" key="3">
    <source>
        <dbReference type="EMBL" id="MCY9595000.1"/>
    </source>
</evidence>
<feature type="domain" description="Gfo/Idh/MocA-like oxidoreductase N-terminal" evidence="1">
    <location>
        <begin position="1"/>
        <end position="119"/>
    </location>
</feature>
<dbReference type="Gene3D" id="3.30.360.10">
    <property type="entry name" value="Dihydrodipicolinate Reductase, domain 2"/>
    <property type="match status" value="1"/>
</dbReference>
<name>A0A410WU71_9BACL</name>
<evidence type="ECO:0000259" key="1">
    <source>
        <dbReference type="Pfam" id="PF01408"/>
    </source>
</evidence>
<dbReference type="Pfam" id="PF01408">
    <property type="entry name" value="GFO_IDH_MocA"/>
    <property type="match status" value="1"/>
</dbReference>
<dbReference type="InterPro" id="IPR048477">
    <property type="entry name" value="YceM-like_C"/>
</dbReference>
<dbReference type="InterPro" id="IPR051317">
    <property type="entry name" value="Gfo/Idh/MocA_oxidoreduct"/>
</dbReference>
<dbReference type="Proteomes" id="UP000288943">
    <property type="component" value="Chromosome"/>
</dbReference>
<organism evidence="4 5">
    <name type="scientific">Paenibacillus chitinolyticus</name>
    <dbReference type="NCBI Taxonomy" id="79263"/>
    <lineage>
        <taxon>Bacteria</taxon>
        <taxon>Bacillati</taxon>
        <taxon>Bacillota</taxon>
        <taxon>Bacilli</taxon>
        <taxon>Bacillales</taxon>
        <taxon>Paenibacillaceae</taxon>
        <taxon>Paenibacillus</taxon>
    </lineage>
</organism>
<gene>
    <name evidence="3" type="ORF">M5X16_04315</name>
    <name evidence="4" type="ORF">PC41400_09405</name>
</gene>
<dbReference type="KEGG" id="pchi:PC41400_09405"/>
<evidence type="ECO:0000313" key="5">
    <source>
        <dbReference type="Proteomes" id="UP000288943"/>
    </source>
</evidence>
<dbReference type="RefSeq" id="WP_042230999.1">
    <property type="nucleotide sequence ID" value="NZ_CP026520.1"/>
</dbReference>
<dbReference type="InterPro" id="IPR000683">
    <property type="entry name" value="Gfo/Idh/MocA-like_OxRdtase_N"/>
</dbReference>
<dbReference type="OrthoDB" id="9815825at2"/>
<proteinExistence type="predicted"/>
<dbReference type="SUPFAM" id="SSF51735">
    <property type="entry name" value="NAD(P)-binding Rossmann-fold domains"/>
    <property type="match status" value="1"/>
</dbReference>
<dbReference type="PANTHER" id="PTHR43708">
    <property type="entry name" value="CONSERVED EXPRESSED OXIDOREDUCTASE (EUROFUNG)"/>
    <property type="match status" value="1"/>
</dbReference>
<dbReference type="PANTHER" id="PTHR43708:SF4">
    <property type="entry name" value="OXIDOREDUCTASE YCEM-RELATED"/>
    <property type="match status" value="1"/>
</dbReference>
<dbReference type="Proteomes" id="UP001527202">
    <property type="component" value="Unassembled WGS sequence"/>
</dbReference>
<evidence type="ECO:0000313" key="4">
    <source>
        <dbReference type="EMBL" id="QAV17871.1"/>
    </source>
</evidence>
<feature type="domain" description="YceM-like C-terminal" evidence="2">
    <location>
        <begin position="125"/>
        <end position="234"/>
    </location>
</feature>
<accession>A0A410WU71</accession>
<reference evidence="4 5" key="1">
    <citation type="submission" date="2018-01" db="EMBL/GenBank/DDBJ databases">
        <title>The whole genome sequencing and assembly of Paenibacillus chitinolyticus KCCM 41400 strain.</title>
        <authorList>
            <person name="Kim J.-Y."/>
            <person name="Park M.-K."/>
            <person name="Lee Y.-J."/>
            <person name="Yi H."/>
            <person name="Bahn Y.-S."/>
            <person name="Kim J.F."/>
            <person name="Lee D.-W."/>
        </authorList>
    </citation>
    <scope>NUCLEOTIDE SEQUENCE [LARGE SCALE GENOMIC DNA]</scope>
    <source>
        <strain evidence="4 5">KCCM 41400</strain>
    </source>
</reference>
<dbReference type="InterPro" id="IPR036291">
    <property type="entry name" value="NAD(P)-bd_dom_sf"/>
</dbReference>
<evidence type="ECO:0000313" key="6">
    <source>
        <dbReference type="Proteomes" id="UP001527202"/>
    </source>
</evidence>
<dbReference type="SUPFAM" id="SSF55347">
    <property type="entry name" value="Glyceraldehyde-3-phosphate dehydrogenase-like, C-terminal domain"/>
    <property type="match status" value="1"/>
</dbReference>
<sequence>MRIGIIGLGDIARKAYLPVITARNDVELIFCTRNTATLEQLASVYRISETVTEVGELISRGIRAAFVHSSTESHAEITKQLLQNGVHVYVDKPIAYTYEESLELTELAEKNGLILMVGFNRRFAPLYVTVKEKSSPNLILMQKNRPHSPDFARRFILDDFIHVVDTLRYLVPGAVRDINVTSHRQDGKLYHVMLQLSGDGYTAVGIMNRDSGASEETVETIGGGRKWSVKDLNTAVELADGGERHYKFNDWDPVLHRRGFHAIIDHFIQTVKEGGQPLQSTRDALETHRVCEEIVKELEKQGVSAWG</sequence>
<dbReference type="EMBL" id="CP026520">
    <property type="protein sequence ID" value="QAV17871.1"/>
    <property type="molecule type" value="Genomic_DNA"/>
</dbReference>
<dbReference type="GO" id="GO:0000166">
    <property type="term" value="F:nucleotide binding"/>
    <property type="evidence" value="ECO:0007669"/>
    <property type="project" value="InterPro"/>
</dbReference>
<dbReference type="Gene3D" id="3.40.50.720">
    <property type="entry name" value="NAD(P)-binding Rossmann-like Domain"/>
    <property type="match status" value="1"/>
</dbReference>
<protein>
    <submittedName>
        <fullName evidence="4">Gfo/Idh/MocA family oxidoreductase</fullName>
    </submittedName>
</protein>
<reference evidence="3 6" key="2">
    <citation type="submission" date="2022-05" db="EMBL/GenBank/DDBJ databases">
        <title>Genome Sequencing of Bee-Associated Microbes.</title>
        <authorList>
            <person name="Dunlap C."/>
        </authorList>
    </citation>
    <scope>NUCLEOTIDE SEQUENCE [LARGE SCALE GENOMIC DNA]</scope>
    <source>
        <strain evidence="3 6">NRRL B-23120</strain>
    </source>
</reference>
<dbReference type="EMBL" id="JAMDMJ010000004">
    <property type="protein sequence ID" value="MCY9595000.1"/>
    <property type="molecule type" value="Genomic_DNA"/>
</dbReference>